<evidence type="ECO:0000256" key="13">
    <source>
        <dbReference type="ARBA" id="ARBA00023136"/>
    </source>
</evidence>
<dbReference type="GO" id="GO:0016020">
    <property type="term" value="C:membrane"/>
    <property type="evidence" value="ECO:0007669"/>
    <property type="project" value="UniProtKB-SubCell"/>
</dbReference>
<accession>A0A9W6BAG4</accession>
<dbReference type="Gene3D" id="6.10.140.2220">
    <property type="match status" value="1"/>
</dbReference>
<keyword evidence="4" id="KW-0934">Plastid</keyword>
<keyword evidence="12" id="KW-1133">Transmembrane helix</keyword>
<evidence type="ECO:0000256" key="12">
    <source>
        <dbReference type="ARBA" id="ARBA00022989"/>
    </source>
</evidence>
<dbReference type="GO" id="GO:0009507">
    <property type="term" value="C:chloroplast"/>
    <property type="evidence" value="ECO:0007669"/>
    <property type="project" value="UniProtKB-SubCell"/>
</dbReference>
<dbReference type="InterPro" id="IPR002893">
    <property type="entry name" value="Znf_MYND"/>
</dbReference>
<gene>
    <name evidence="20" type="primary">PLEST000502</name>
    <name evidence="20" type="ORF">PLESTB_000039400</name>
</gene>
<dbReference type="InterPro" id="IPR039606">
    <property type="entry name" value="Phytol/farnesol_kinase"/>
</dbReference>
<evidence type="ECO:0000259" key="19">
    <source>
        <dbReference type="PROSITE" id="PS50865"/>
    </source>
</evidence>
<evidence type="ECO:0000256" key="8">
    <source>
        <dbReference type="ARBA" id="ARBA00022771"/>
    </source>
</evidence>
<evidence type="ECO:0000256" key="17">
    <source>
        <dbReference type="PROSITE-ProRule" id="PRU00134"/>
    </source>
</evidence>
<keyword evidence="21" id="KW-1185">Reference proteome</keyword>
<evidence type="ECO:0000256" key="14">
    <source>
        <dbReference type="ARBA" id="ARBA00024015"/>
    </source>
</evidence>
<protein>
    <recommendedName>
        <fullName evidence="15">phytol kinase</fullName>
        <ecNumber evidence="15">2.7.1.182</ecNumber>
    </recommendedName>
</protein>
<keyword evidence="6" id="KW-0812">Transmembrane</keyword>
<dbReference type="Proteomes" id="UP001165080">
    <property type="component" value="Unassembled WGS sequence"/>
</dbReference>
<dbReference type="PANTHER" id="PTHR32523">
    <property type="entry name" value="PHYTOL KINASE 1, CHLOROPLASTIC"/>
    <property type="match status" value="1"/>
</dbReference>
<evidence type="ECO:0000256" key="2">
    <source>
        <dbReference type="ARBA" id="ARBA00010794"/>
    </source>
</evidence>
<keyword evidence="10" id="KW-0862">Zinc</keyword>
<organism evidence="20 21">
    <name type="scientific">Pleodorina starrii</name>
    <dbReference type="NCBI Taxonomy" id="330485"/>
    <lineage>
        <taxon>Eukaryota</taxon>
        <taxon>Viridiplantae</taxon>
        <taxon>Chlorophyta</taxon>
        <taxon>core chlorophytes</taxon>
        <taxon>Chlorophyceae</taxon>
        <taxon>CS clade</taxon>
        <taxon>Chlamydomonadales</taxon>
        <taxon>Volvocaceae</taxon>
        <taxon>Pleodorina</taxon>
    </lineage>
</organism>
<feature type="region of interest" description="Disordered" evidence="18">
    <location>
        <begin position="551"/>
        <end position="601"/>
    </location>
</feature>
<dbReference type="PROSITE" id="PS50865">
    <property type="entry name" value="ZF_MYND_2"/>
    <property type="match status" value="1"/>
</dbReference>
<evidence type="ECO:0000256" key="18">
    <source>
        <dbReference type="SAM" id="MobiDB-lite"/>
    </source>
</evidence>
<keyword evidence="13" id="KW-0472">Membrane</keyword>
<comment type="pathway">
    <text evidence="14">Cofactor biosynthesis; tocopherol biosynthesis.</text>
</comment>
<feature type="region of interest" description="Disordered" evidence="18">
    <location>
        <begin position="1074"/>
        <end position="1095"/>
    </location>
</feature>
<evidence type="ECO:0000256" key="4">
    <source>
        <dbReference type="ARBA" id="ARBA00022640"/>
    </source>
</evidence>
<evidence type="ECO:0000256" key="16">
    <source>
        <dbReference type="ARBA" id="ARBA00048889"/>
    </source>
</evidence>
<feature type="compositionally biased region" description="Gly residues" evidence="18">
    <location>
        <begin position="578"/>
        <end position="597"/>
    </location>
</feature>
<dbReference type="AlphaFoldDB" id="A0A9W6BAG4"/>
<evidence type="ECO:0000256" key="10">
    <source>
        <dbReference type="ARBA" id="ARBA00022833"/>
    </source>
</evidence>
<feature type="region of interest" description="Disordered" evidence="18">
    <location>
        <begin position="991"/>
        <end position="1037"/>
    </location>
</feature>
<dbReference type="SUPFAM" id="SSF144232">
    <property type="entry name" value="HIT/MYND zinc finger-like"/>
    <property type="match status" value="1"/>
</dbReference>
<evidence type="ECO:0000256" key="6">
    <source>
        <dbReference type="ARBA" id="ARBA00022692"/>
    </source>
</evidence>
<keyword evidence="11" id="KW-0809">Transit peptide</keyword>
<dbReference type="EC" id="2.7.1.182" evidence="15"/>
<keyword evidence="8 17" id="KW-0863">Zinc-finger</keyword>
<feature type="domain" description="MYND-type" evidence="19">
    <location>
        <begin position="1143"/>
        <end position="1185"/>
    </location>
</feature>
<keyword evidence="5" id="KW-0808">Transferase</keyword>
<feature type="compositionally biased region" description="Gly residues" evidence="18">
    <location>
        <begin position="993"/>
        <end position="1007"/>
    </location>
</feature>
<evidence type="ECO:0000256" key="15">
    <source>
        <dbReference type="ARBA" id="ARBA00039024"/>
    </source>
</evidence>
<sequence length="1204" mass="123214">MRRRGAGRGAIAQPAPAQQLQLPPVLESALRRVPAAAQKLFRDLQQRDRASGPPIDPPGNILRNVRELTSAFEELSRHLKTLNRTQPAASVAVTLSVLRNEPLRHALLLLAAAAFRSIPSPALRDDATRKAQDDALCCLYDSVLNTLNELATPAVAQQETSCVLTPQAEVLNASNACLVSALVNMDAPQCCSRRIASRASEARQLLLELADHGGAAIAGAAEGEAAASAPVEAEAAAEDAETEGEARVAAVEAETVTEGEAAATSGARKAAREVATAATAAAAAAKDAHIASLLVTLHGELKTVTLAVLTLAARTYALPPASSDGGGATGANIPTMTQLTQMAGVELAAALADSHVLEHTARAAVTSLELMTAATQAAGGPGGEALADSREQQRVANQSLFSVLSTVQMHHQFWHIHNGGMAPAVAGRALPEFLPDLRRALSGPCVQYLVLAAAVAVLCAADGGPSYGMQPGLLRLLGDLAVDAARTDRKRCLGVAVLDHITLPSLDALLAAAAGGTLSGPMASSRALLELTLRVGRLAVTSGRCWEQQSQQQRQRLGEEQAAGSGAALAAGQNARGDGTGGAGSSGGGGDSAGGGDAASAGPPAAMPLRLVVPRDDVLDMALRALHGATAVLRDHGWPATAAAAAAPAAIRAAAFDRWRLAVEVMAHVDWWHARLDVALPKFISCLRPQLPAAIGGGGCIATSSLEPPPPDLAAALAAGLLPCLERLLRRAGRDPRCPEDRLLTHLLMYEQEYPLVQLLTYSEPPQAAAFFATLGKIQRRAAAAHDAGGARRTSVSSLDGMVYVGCSLLVKGYSQLLFDMSCCVRPLGDAAASAALRRLGLVMSEVARVVLPLSAARLALAAQGLGPPSIQGQQESLLLPLPWIGIVASGGDGGGAGGVGVGGSLAASREDEAWRAAVLRQCEALVLLGLILRLSRDPRWGRPPLDRKHFILLAETLVLVAGVLPWEVREAARSHAAVSAAAAAAAVAAGSSDGGRGGGGAGGSGGSRQSARGRNRPKDPAAAAPPPPPDGPLSYWPPPLVRSLAADLREWDQGCTANCVEALAGQLEIWGANAGCEPPPPPQPQEGAGGDEDGEAGVRLLRALAARIRRECRRADLLAAGRALASPAEVAAVLRTCANPACVNLEGDSEAGLRLAACGRCGAAWYCCRDCQTAHWRAGHRAECGGGAAAAAAAGHAGGAGGE</sequence>
<dbReference type="GO" id="GO:0008270">
    <property type="term" value="F:zinc ion binding"/>
    <property type="evidence" value="ECO:0007669"/>
    <property type="project" value="UniProtKB-KW"/>
</dbReference>
<dbReference type="Pfam" id="PF01753">
    <property type="entry name" value="zf-MYND"/>
    <property type="match status" value="1"/>
</dbReference>
<keyword evidence="9" id="KW-0418">Kinase</keyword>
<evidence type="ECO:0000313" key="21">
    <source>
        <dbReference type="Proteomes" id="UP001165080"/>
    </source>
</evidence>
<feature type="compositionally biased region" description="Pro residues" evidence="18">
    <location>
        <begin position="1024"/>
        <end position="1037"/>
    </location>
</feature>
<comment type="subcellular location">
    <subcellularLocation>
        <location evidence="1">Plastid</location>
        <location evidence="1">Chloroplast membrane</location>
        <topology evidence="1">Multi-pass membrane protein</topology>
    </subcellularLocation>
</comment>
<dbReference type="GO" id="GO:0010276">
    <property type="term" value="F:phytol kinase activity"/>
    <property type="evidence" value="ECO:0007669"/>
    <property type="project" value="UniProtKB-EC"/>
</dbReference>
<evidence type="ECO:0000256" key="9">
    <source>
        <dbReference type="ARBA" id="ARBA00022777"/>
    </source>
</evidence>
<evidence type="ECO:0000256" key="5">
    <source>
        <dbReference type="ARBA" id="ARBA00022679"/>
    </source>
</evidence>
<comment type="similarity">
    <text evidence="2">Belongs to the polyprenol kinase family.</text>
</comment>
<comment type="caution">
    <text evidence="20">The sequence shown here is derived from an EMBL/GenBank/DDBJ whole genome shotgun (WGS) entry which is preliminary data.</text>
</comment>
<comment type="catalytic activity">
    <reaction evidence="16">
        <text>phytol + CTP = phytyl phosphate + CDP + H(+)</text>
        <dbReference type="Rhea" id="RHEA:38055"/>
        <dbReference type="ChEBI" id="CHEBI:15378"/>
        <dbReference type="ChEBI" id="CHEBI:17327"/>
        <dbReference type="ChEBI" id="CHEBI:37563"/>
        <dbReference type="ChEBI" id="CHEBI:58069"/>
        <dbReference type="ChEBI" id="CHEBI:75483"/>
        <dbReference type="EC" id="2.7.1.182"/>
    </reaction>
</comment>
<evidence type="ECO:0000256" key="1">
    <source>
        <dbReference type="ARBA" id="ARBA00004508"/>
    </source>
</evidence>
<keyword evidence="7" id="KW-0479">Metal-binding</keyword>
<feature type="compositionally biased region" description="Low complexity" evidence="18">
    <location>
        <begin position="551"/>
        <end position="577"/>
    </location>
</feature>
<name>A0A9W6BAG4_9CHLO</name>
<evidence type="ECO:0000313" key="20">
    <source>
        <dbReference type="EMBL" id="GLC47916.1"/>
    </source>
</evidence>
<dbReference type="EMBL" id="BRXU01000001">
    <property type="protein sequence ID" value="GLC47916.1"/>
    <property type="molecule type" value="Genomic_DNA"/>
</dbReference>
<evidence type="ECO:0000256" key="7">
    <source>
        <dbReference type="ARBA" id="ARBA00022723"/>
    </source>
</evidence>
<keyword evidence="3" id="KW-0150">Chloroplast</keyword>
<proteinExistence type="inferred from homology"/>
<evidence type="ECO:0000256" key="11">
    <source>
        <dbReference type="ARBA" id="ARBA00022946"/>
    </source>
</evidence>
<dbReference type="PANTHER" id="PTHR32523:SF8">
    <property type="entry name" value="DOLICHOL KINASE"/>
    <property type="match status" value="1"/>
</dbReference>
<reference evidence="20 21" key="1">
    <citation type="journal article" date="2023" name="Commun. Biol.">
        <title>Reorganization of the ancestral sex-determining regions during the evolution of trioecy in Pleodorina starrii.</title>
        <authorList>
            <person name="Takahashi K."/>
            <person name="Suzuki S."/>
            <person name="Kawai-Toyooka H."/>
            <person name="Yamamoto K."/>
            <person name="Hamaji T."/>
            <person name="Ootsuki R."/>
            <person name="Yamaguchi H."/>
            <person name="Kawachi M."/>
            <person name="Higashiyama T."/>
            <person name="Nozaki H."/>
        </authorList>
    </citation>
    <scope>NUCLEOTIDE SEQUENCE [LARGE SCALE GENOMIC DNA]</scope>
    <source>
        <strain evidence="20 21">NIES-4479</strain>
    </source>
</reference>
<evidence type="ECO:0000256" key="3">
    <source>
        <dbReference type="ARBA" id="ARBA00022528"/>
    </source>
</evidence>